<dbReference type="Gene3D" id="2.40.160.50">
    <property type="entry name" value="membrane protein fhac: a member of the omp85/tpsb transporter family"/>
    <property type="match status" value="1"/>
</dbReference>
<dbReference type="InterPro" id="IPR039910">
    <property type="entry name" value="D15-like"/>
</dbReference>
<dbReference type="AlphaFoldDB" id="A0A974WFA1"/>
<keyword evidence="3" id="KW-0998">Cell outer membrane</keyword>
<evidence type="ECO:0000256" key="3">
    <source>
        <dbReference type="ARBA" id="ARBA00023237"/>
    </source>
</evidence>
<evidence type="ECO:0000256" key="1">
    <source>
        <dbReference type="ARBA" id="ARBA00022692"/>
    </source>
</evidence>
<name>A0A974WFA1_9BACT</name>
<dbReference type="Proteomes" id="UP000662783">
    <property type="component" value="Chromosome"/>
</dbReference>
<keyword evidence="2" id="KW-0732">Signal</keyword>
<evidence type="ECO:0000313" key="5">
    <source>
        <dbReference type="Proteomes" id="UP000662783"/>
    </source>
</evidence>
<keyword evidence="5" id="KW-1185">Reference proteome</keyword>
<proteinExistence type="predicted"/>
<gene>
    <name evidence="4" type="ORF">JR347_15065</name>
</gene>
<reference evidence="4" key="1">
    <citation type="submission" date="2021-02" db="EMBL/GenBank/DDBJ databases">
        <title>Fulvivirga sp. S481 isolated from sea water.</title>
        <authorList>
            <person name="Bae S.S."/>
            <person name="Baek K."/>
        </authorList>
    </citation>
    <scope>NUCLEOTIDE SEQUENCE</scope>
    <source>
        <strain evidence="4">S481</strain>
    </source>
</reference>
<dbReference type="RefSeq" id="WP_205721414.1">
    <property type="nucleotide sequence ID" value="NZ_CP070608.1"/>
</dbReference>
<keyword evidence="3" id="KW-0472">Membrane</keyword>
<dbReference type="PROSITE" id="PS51257">
    <property type="entry name" value="PROKAR_LIPOPROTEIN"/>
    <property type="match status" value="1"/>
</dbReference>
<evidence type="ECO:0000313" key="4">
    <source>
        <dbReference type="EMBL" id="QSE96900.1"/>
    </source>
</evidence>
<sequence length="804" mass="92927">MRHLKRISLYFFTSLLLSGCLGTKYLKEDENLLFKQNIKVGKAIDSDDLEQLYAQEPNRQFPLIPFAPYVWFYYWGKKSYDIEKYQAKKAEIAGKFSKKIKAAEKRSKRIKLERKQRRKLAKIDKTIEEGNTLMRWGEPLAVYDSSLTQSTIDRFELYLDSKGYFHSKIKHKTSSIGSRISSTYIIDEGPAYIVDTLFTQTGDSAITELLKKTEKKSHLKTGENYEQGNITKERERIDLLLKDNGYFNFSRQYVQFEVDTAFRESHNVAIKTLINRPSKRDRHKVFHVDSINFITDANVKSLPDSMRITEQYKGVSYRYYDPQYSKKVLNRRVFIRKDSLYSKSRSYNTQRQLANLDHFRFININYDSSGGKLIANIFTSPLSRYQWTNEVGINVTQGYPGPFYNISFKKRNIFKGLEIFEMNGRIGIEGVASVSGAEEVYRSVESGVNASLTFPQFILPISSSLKERLGQVNPKTRLLAGYTYTNRPEYQRNNTNFSNTYSWQNSRNTSYQVTLTDVSLIESSVDSTFGARLNQLERNGNRLINTFRPSLVTSMSANATWNFNSYGLNFSNSSFLRVFLESGGTTLNFINTEFLERESLEFYKFYKINIDFRKINPINKNTTIAYRVNAGYANPYGENGILPYEKYFFAGGSNGIRAWRPRRLGPGSFVEIDTLTNEVNYDFEQPGEIIFEGSIELRKNLIGFIDYAFFVDFGNTWTIEVDESRPGAEFNPKTFFEQLAVGTGFGLRFDFSFLVLRLDAGLKVYDPARPLEKRFILNEGFYDAPFTRDATEPIIFNIGIGYPF</sequence>
<keyword evidence="1" id="KW-0812">Transmembrane</keyword>
<accession>A0A974WFA1</accession>
<dbReference type="KEGG" id="fuv:JR347_15065"/>
<dbReference type="EMBL" id="CP070608">
    <property type="protein sequence ID" value="QSE96900.1"/>
    <property type="molecule type" value="Genomic_DNA"/>
</dbReference>
<organism evidence="4 5">
    <name type="scientific">Fulvivirga lutea</name>
    <dbReference type="NCBI Taxonomy" id="2810512"/>
    <lineage>
        <taxon>Bacteria</taxon>
        <taxon>Pseudomonadati</taxon>
        <taxon>Bacteroidota</taxon>
        <taxon>Cytophagia</taxon>
        <taxon>Cytophagales</taxon>
        <taxon>Fulvivirgaceae</taxon>
        <taxon>Fulvivirga</taxon>
    </lineage>
</organism>
<protein>
    <submittedName>
        <fullName evidence="4">BamA/TamA family outer membrane protein</fullName>
    </submittedName>
</protein>
<evidence type="ECO:0000256" key="2">
    <source>
        <dbReference type="ARBA" id="ARBA00022729"/>
    </source>
</evidence>
<dbReference type="PANTHER" id="PTHR12815">
    <property type="entry name" value="SORTING AND ASSEMBLY MACHINERY SAMM50 PROTEIN FAMILY MEMBER"/>
    <property type="match status" value="1"/>
</dbReference>
<dbReference type="PANTHER" id="PTHR12815:SF47">
    <property type="entry name" value="TRANSLOCATION AND ASSEMBLY MODULE SUBUNIT TAMA"/>
    <property type="match status" value="1"/>
</dbReference>